<evidence type="ECO:0000313" key="15">
    <source>
        <dbReference type="Proteomes" id="UP001162162"/>
    </source>
</evidence>
<dbReference type="GO" id="GO:0006685">
    <property type="term" value="P:sphingomyelin catabolic process"/>
    <property type="evidence" value="ECO:0007669"/>
    <property type="project" value="UniProtKB-UniRule"/>
</dbReference>
<protein>
    <recommendedName>
        <fullName evidence="9">Sphingomyelin phosphodiesterase</fullName>
        <ecNumber evidence="9">3.1.4.12</ecNumber>
    </recommendedName>
</protein>
<evidence type="ECO:0000256" key="11">
    <source>
        <dbReference type="PIRSR" id="PIRSR000948-2"/>
    </source>
</evidence>
<keyword evidence="15" id="KW-1185">Reference proteome</keyword>
<feature type="binding site" evidence="10">
    <location>
        <position position="171"/>
    </location>
    <ligand>
        <name>Zn(2+)</name>
        <dbReference type="ChEBI" id="CHEBI:29105"/>
        <label>1</label>
    </ligand>
</feature>
<evidence type="ECO:0000256" key="9">
    <source>
        <dbReference type="PIRNR" id="PIRNR000948"/>
    </source>
</evidence>
<accession>A0AAV8XSI2</accession>
<dbReference type="GO" id="GO:0061750">
    <property type="term" value="F:acid sphingomyelin phosphodiesterase activity"/>
    <property type="evidence" value="ECO:0007669"/>
    <property type="project" value="TreeGrafter"/>
</dbReference>
<comment type="similarity">
    <text evidence="2 9">Belongs to the acid sphingomyelinase family.</text>
</comment>
<dbReference type="PIRSF" id="PIRSF000948">
    <property type="entry name" value="Sphingomy_PDE"/>
    <property type="match status" value="1"/>
</dbReference>
<dbReference type="Pfam" id="PF00149">
    <property type="entry name" value="Metallophos"/>
    <property type="match status" value="1"/>
</dbReference>
<feature type="binding site" evidence="10">
    <location>
        <position position="240"/>
    </location>
    <ligand>
        <name>Zn(2+)</name>
        <dbReference type="ChEBI" id="CHEBI:29105"/>
        <label>2</label>
    </ligand>
</feature>
<feature type="disulfide bond" evidence="11">
    <location>
        <begin position="548"/>
        <end position="552"/>
    </location>
</feature>
<keyword evidence="9" id="KW-0326">Glycosidase</keyword>
<dbReference type="GO" id="GO:0005764">
    <property type="term" value="C:lysosome"/>
    <property type="evidence" value="ECO:0007669"/>
    <property type="project" value="TreeGrafter"/>
</dbReference>
<evidence type="ECO:0000256" key="10">
    <source>
        <dbReference type="PIRSR" id="PIRSR000948-1"/>
    </source>
</evidence>
<evidence type="ECO:0000256" key="4">
    <source>
        <dbReference type="ARBA" id="ARBA00022723"/>
    </source>
</evidence>
<dbReference type="GO" id="GO:0046513">
    <property type="term" value="P:ceramide biosynthetic process"/>
    <property type="evidence" value="ECO:0007669"/>
    <property type="project" value="TreeGrafter"/>
</dbReference>
<keyword evidence="11" id="KW-1015">Disulfide bond</keyword>
<dbReference type="InterPro" id="IPR029052">
    <property type="entry name" value="Metallo-depent_PP-like"/>
</dbReference>
<feature type="binding site" evidence="10">
    <location>
        <position position="390"/>
    </location>
    <ligand>
        <name>Zn(2+)</name>
        <dbReference type="ChEBI" id="CHEBI:29105"/>
        <label>2</label>
    </ligand>
</feature>
<feature type="disulfide bond" evidence="11">
    <location>
        <begin position="350"/>
        <end position="398"/>
    </location>
</feature>
<dbReference type="GO" id="GO:0005615">
    <property type="term" value="C:extracellular space"/>
    <property type="evidence" value="ECO:0007669"/>
    <property type="project" value="TreeGrafter"/>
</dbReference>
<feature type="domain" description="Calcineurin-like phosphoesterase" evidence="12">
    <location>
        <begin position="162"/>
        <end position="427"/>
    </location>
</feature>
<proteinExistence type="inferred from homology"/>
<evidence type="ECO:0000259" key="12">
    <source>
        <dbReference type="Pfam" id="PF00149"/>
    </source>
</evidence>
<dbReference type="GO" id="GO:0046872">
    <property type="term" value="F:metal ion binding"/>
    <property type="evidence" value="ECO:0007669"/>
    <property type="project" value="UniProtKB-KW"/>
</dbReference>
<evidence type="ECO:0000256" key="3">
    <source>
        <dbReference type="ARBA" id="ARBA00022525"/>
    </source>
</evidence>
<feature type="binding site" evidence="10">
    <location>
        <position position="426"/>
    </location>
    <ligand>
        <name>Zn(2+)</name>
        <dbReference type="ChEBI" id="CHEBI:29105"/>
        <label>1</label>
    </ligand>
</feature>
<comment type="caution">
    <text evidence="14">The sequence shown here is derived from an EMBL/GenBank/DDBJ whole genome shotgun (WGS) entry which is preliminary data.</text>
</comment>
<dbReference type="CDD" id="cd00842">
    <property type="entry name" value="MPP_ASMase"/>
    <property type="match status" value="1"/>
</dbReference>
<dbReference type="EMBL" id="JAPWTK010000371">
    <property type="protein sequence ID" value="KAJ8941450.1"/>
    <property type="molecule type" value="Genomic_DNA"/>
</dbReference>
<comment type="function">
    <text evidence="9">Converts sphingomyelin to ceramide.</text>
</comment>
<gene>
    <name evidence="14" type="ORF">NQ318_016890</name>
</gene>
<keyword evidence="5" id="KW-0732">Signal</keyword>
<dbReference type="GO" id="GO:0016020">
    <property type="term" value="C:membrane"/>
    <property type="evidence" value="ECO:0007669"/>
    <property type="project" value="GOC"/>
</dbReference>
<evidence type="ECO:0000259" key="13">
    <source>
        <dbReference type="Pfam" id="PF19272"/>
    </source>
</evidence>
<sequence>MLLQDIFQQELAKHFNIQECNFTGKDQLIQIFEDFDVSFTELRRGLLDKSLCGACQVILGKVIDGSLPIKSFGELMCKLYITLATWTPGSDFCDQLFRLNLPILDYIIKNSKILDAELACSILLQNNECYFDKPALNWRIETPSLSYKKIPRVIKNPTAKPLKILHLTDLHVSPDYEFGGVASCGYPVCCKRDLGNPLRGGRAGFWGDYNCDIPPWLLENTLRHINETHRDIDIVYFTGDIVDHTVWQSSVEDNSNLIYQTYRILYETFPNIQILPAVGNHESVPTNVFAPDDQYIQEAKFSNQWLYTLLSKVWRAWLPNESLRTVEKQGYYSYSVSKRFRVISLNSNVCYIFNWWVLHNTTFLNEQLSFLSNELQEAEEHEEFVHIITHIPVGNKECIEPWEVAYNSLVKRFSHIIKGQFYGHTHTDEIKIFYDDYGTPVNVGYNGGSLTPYTKYNPNYKLMTVDPNTYDILNIDTYTFNLTHANLFSDFGPEWFRLYSMKEGYGLDDLSPASIDNLAKHFLTNTQLASRYWRYYVRQGDASLKDGCNKACLKEIVCNIFKTESLLSRTSQLHVRHNFWISRDFFVTYPSEKYNMLYYQL</sequence>
<dbReference type="GO" id="GO:0016798">
    <property type="term" value="F:hydrolase activity, acting on glycosyl bonds"/>
    <property type="evidence" value="ECO:0007669"/>
    <property type="project" value="UniProtKB-KW"/>
</dbReference>
<comment type="cofactor">
    <cofactor evidence="10">
        <name>Zn(2+)</name>
        <dbReference type="ChEBI" id="CHEBI:29105"/>
    </cofactor>
    <text evidence="10">Binds 2 Zn(2+) ions per subunit.</text>
</comment>
<evidence type="ECO:0000256" key="5">
    <source>
        <dbReference type="ARBA" id="ARBA00022729"/>
    </source>
</evidence>
<dbReference type="SUPFAM" id="SSF56300">
    <property type="entry name" value="Metallo-dependent phosphatases"/>
    <property type="match status" value="1"/>
</dbReference>
<feature type="binding site" evidence="10">
    <location>
        <position position="424"/>
    </location>
    <ligand>
        <name>Zn(2+)</name>
        <dbReference type="ChEBI" id="CHEBI:29105"/>
        <label>2</label>
    </ligand>
</feature>
<name>A0AAV8XSI2_9CUCU</name>
<feature type="disulfide bond" evidence="11">
    <location>
        <begin position="184"/>
        <end position="189"/>
    </location>
</feature>
<keyword evidence="7 10" id="KW-0862">Zinc</keyword>
<evidence type="ECO:0000256" key="7">
    <source>
        <dbReference type="ARBA" id="ARBA00022833"/>
    </source>
</evidence>
<keyword evidence="4 10" id="KW-0479">Metal-binding</keyword>
<dbReference type="Gene3D" id="3.60.21.10">
    <property type="match status" value="2"/>
</dbReference>
<organism evidence="14 15">
    <name type="scientific">Aromia moschata</name>
    <dbReference type="NCBI Taxonomy" id="1265417"/>
    <lineage>
        <taxon>Eukaryota</taxon>
        <taxon>Metazoa</taxon>
        <taxon>Ecdysozoa</taxon>
        <taxon>Arthropoda</taxon>
        <taxon>Hexapoda</taxon>
        <taxon>Insecta</taxon>
        <taxon>Pterygota</taxon>
        <taxon>Neoptera</taxon>
        <taxon>Endopterygota</taxon>
        <taxon>Coleoptera</taxon>
        <taxon>Polyphaga</taxon>
        <taxon>Cucujiformia</taxon>
        <taxon>Chrysomeloidea</taxon>
        <taxon>Cerambycidae</taxon>
        <taxon>Cerambycinae</taxon>
        <taxon>Callichromatini</taxon>
        <taxon>Aromia</taxon>
    </lineage>
</organism>
<evidence type="ECO:0000256" key="1">
    <source>
        <dbReference type="ARBA" id="ARBA00004613"/>
    </source>
</evidence>
<feature type="binding site" evidence="10">
    <location>
        <position position="240"/>
    </location>
    <ligand>
        <name>Zn(2+)</name>
        <dbReference type="ChEBI" id="CHEBI:29105"/>
        <label>1</label>
    </ligand>
</feature>
<dbReference type="InterPro" id="IPR011160">
    <property type="entry name" value="Sphingomy_PDE"/>
</dbReference>
<evidence type="ECO:0000256" key="8">
    <source>
        <dbReference type="ARBA" id="ARBA00023180"/>
    </source>
</evidence>
<dbReference type="Proteomes" id="UP001162162">
    <property type="component" value="Unassembled WGS sequence"/>
</dbReference>
<keyword evidence="8" id="KW-0325">Glycoprotein</keyword>
<keyword evidence="3" id="KW-0964">Secreted</keyword>
<dbReference type="InterPro" id="IPR004843">
    <property type="entry name" value="Calcineurin-like_PHP"/>
</dbReference>
<feature type="binding site" evidence="10">
    <location>
        <position position="169"/>
    </location>
    <ligand>
        <name>Zn(2+)</name>
        <dbReference type="ChEBI" id="CHEBI:29105"/>
        <label>1</label>
    </ligand>
</feature>
<dbReference type="InterPro" id="IPR045473">
    <property type="entry name" value="ASM_C"/>
</dbReference>
<keyword evidence="6 9" id="KW-0378">Hydrolase</keyword>
<dbReference type="PANTHER" id="PTHR10340:SF29">
    <property type="entry name" value="SPHINGOMYELIN PHOSPHODIESTERASE"/>
    <property type="match status" value="1"/>
</dbReference>
<dbReference type="PANTHER" id="PTHR10340">
    <property type="entry name" value="SPHINGOMYELIN PHOSPHODIESTERASE"/>
    <property type="match status" value="1"/>
</dbReference>
<dbReference type="EC" id="3.1.4.12" evidence="9"/>
<dbReference type="InterPro" id="IPR041805">
    <property type="entry name" value="ASMase/PPN1_MPP"/>
</dbReference>
<comment type="subcellular location">
    <subcellularLocation>
        <location evidence="1">Secreted</location>
    </subcellularLocation>
</comment>
<feature type="domain" description="Sphingomyelin phosphodiesterase C-terminal" evidence="13">
    <location>
        <begin position="454"/>
        <end position="562"/>
    </location>
</feature>
<evidence type="ECO:0000256" key="2">
    <source>
        <dbReference type="ARBA" id="ARBA00008234"/>
    </source>
</evidence>
<feature type="binding site" evidence="10">
    <location>
        <position position="280"/>
    </location>
    <ligand>
        <name>Zn(2+)</name>
        <dbReference type="ChEBI" id="CHEBI:29105"/>
        <label>2</label>
    </ligand>
</feature>
<feature type="disulfide bond" evidence="11">
    <location>
        <begin position="190"/>
        <end position="211"/>
    </location>
</feature>
<comment type="catalytic activity">
    <reaction evidence="9">
        <text>a sphingomyelin + H2O = phosphocholine + an N-acylsphing-4-enine + H(+)</text>
        <dbReference type="Rhea" id="RHEA:19253"/>
        <dbReference type="ChEBI" id="CHEBI:15377"/>
        <dbReference type="ChEBI" id="CHEBI:15378"/>
        <dbReference type="ChEBI" id="CHEBI:17636"/>
        <dbReference type="ChEBI" id="CHEBI:52639"/>
        <dbReference type="ChEBI" id="CHEBI:295975"/>
        <dbReference type="EC" id="3.1.4.12"/>
    </reaction>
</comment>
<dbReference type="Pfam" id="PF19272">
    <property type="entry name" value="ASMase_C"/>
    <property type="match status" value="1"/>
</dbReference>
<reference evidence="14" key="1">
    <citation type="journal article" date="2023" name="Insect Mol. Biol.">
        <title>Genome sequencing provides insights into the evolution of gene families encoding plant cell wall-degrading enzymes in longhorned beetles.</title>
        <authorList>
            <person name="Shin N.R."/>
            <person name="Okamura Y."/>
            <person name="Kirsch R."/>
            <person name="Pauchet Y."/>
        </authorList>
    </citation>
    <scope>NUCLEOTIDE SEQUENCE</scope>
    <source>
        <strain evidence="14">AMC_N1</strain>
    </source>
</reference>
<dbReference type="AlphaFoldDB" id="A0AAV8XSI2"/>
<evidence type="ECO:0000313" key="14">
    <source>
        <dbReference type="EMBL" id="KAJ8941450.1"/>
    </source>
</evidence>
<evidence type="ECO:0000256" key="6">
    <source>
        <dbReference type="ARBA" id="ARBA00022801"/>
    </source>
</evidence>